<feature type="non-terminal residue" evidence="1">
    <location>
        <position position="81"/>
    </location>
</feature>
<accession>A0A699UZ42</accession>
<reference evidence="1" key="1">
    <citation type="journal article" date="2019" name="Sci. Rep.">
        <title>Draft genome of Tanacetum cinerariifolium, the natural source of mosquito coil.</title>
        <authorList>
            <person name="Yamashiro T."/>
            <person name="Shiraishi A."/>
            <person name="Satake H."/>
            <person name="Nakayama K."/>
        </authorList>
    </citation>
    <scope>NUCLEOTIDE SEQUENCE</scope>
</reference>
<organism evidence="1">
    <name type="scientific">Tanacetum cinerariifolium</name>
    <name type="common">Dalmatian daisy</name>
    <name type="synonym">Chrysanthemum cinerariifolium</name>
    <dbReference type="NCBI Taxonomy" id="118510"/>
    <lineage>
        <taxon>Eukaryota</taxon>
        <taxon>Viridiplantae</taxon>
        <taxon>Streptophyta</taxon>
        <taxon>Embryophyta</taxon>
        <taxon>Tracheophyta</taxon>
        <taxon>Spermatophyta</taxon>
        <taxon>Magnoliopsida</taxon>
        <taxon>eudicotyledons</taxon>
        <taxon>Gunneridae</taxon>
        <taxon>Pentapetalae</taxon>
        <taxon>asterids</taxon>
        <taxon>campanulids</taxon>
        <taxon>Asterales</taxon>
        <taxon>Asteraceae</taxon>
        <taxon>Asteroideae</taxon>
        <taxon>Anthemideae</taxon>
        <taxon>Anthemidinae</taxon>
        <taxon>Tanacetum</taxon>
    </lineage>
</organism>
<comment type="caution">
    <text evidence="1">The sequence shown here is derived from an EMBL/GenBank/DDBJ whole genome shotgun (WGS) entry which is preliminary data.</text>
</comment>
<feature type="non-terminal residue" evidence="1">
    <location>
        <position position="1"/>
    </location>
</feature>
<proteinExistence type="predicted"/>
<gene>
    <name evidence="1" type="ORF">Tci_900204</name>
</gene>
<name>A0A699UZ42_TANCI</name>
<protein>
    <submittedName>
        <fullName evidence="1">Uncharacterized protein</fullName>
    </submittedName>
</protein>
<dbReference type="AlphaFoldDB" id="A0A699UZ42"/>
<sequence>QTYQKWNARRSLSKNWKEIGADEQPIVQTSQYPEWFSQPRKPPSPDRAWNAALPVAQGDTQSWISELAKQADARSSFNELL</sequence>
<evidence type="ECO:0000313" key="1">
    <source>
        <dbReference type="EMBL" id="GFD28235.1"/>
    </source>
</evidence>
<dbReference type="EMBL" id="BKCJ011383562">
    <property type="protein sequence ID" value="GFD28235.1"/>
    <property type="molecule type" value="Genomic_DNA"/>
</dbReference>